<evidence type="ECO:0000259" key="7">
    <source>
        <dbReference type="PROSITE" id="PS50048"/>
    </source>
</evidence>
<dbReference type="PANTHER" id="PTHR47338:SF20">
    <property type="entry name" value="ZN(II)2CYS6 TRANSCRIPTION FACTOR (EUROFUNG)"/>
    <property type="match status" value="1"/>
</dbReference>
<sequence>MPVQTSDEGDLEVGDNTRRPLRKQVRVMSKTCEICKAKKSRCDSSRPQCDTCRRKGITCIYKEKGQPGLRPGYGKAVEGRLSMLEENMAKMSQSIQDVLRHVQAGPSPALSAHTPYDAGGGSGGDGGSGSNPGDRPLPQPPAPPPQPQPHPQQQLVSSVPAYGEMPPLMNDMPTPLDNIVPGVPASLVDPTLPPRAVLDELVELFFQNVYAWAPLFHEPTFRSNMLAADRQLLLHGMVVLGFRFWTKPEPPPAVREGHVKAAREKLLVETINSTSLVAYQALALLAIDAVGDGPGPRTWNIMAMLVACARQLHLDHSPSPGADGARSSLVTNEDPQTDASLSAIEAEEKRRLFWTIYSLDRFSSVSLGQSSSIDSRHIRLQYPARDDDWGQSVPLEWFQGSPLPMRPALTQYPISTWQYYIDILSLVDQSNQLLVQPMNLSLPAQCQEWQSKFRRLDILAMTWLENLPVEVREPPASFDPMWHILHATFYLINMRMYTVAAFPATASPYMRPSPSARSQLRKSVEKVACLAATLQPEQVHQLGPMFAFVVWVAARSLIILWTTGHEVTYGTMMPADLTTLLRSLNQSALYWPCAECYADIIQLILDTKNNPGGPTGIDIFNDTRRTAYGLRSRLGTIASYRFTRDLFTTADDFFDGVLAGLVELPPTSQLGLINPSPDFDRDWL</sequence>
<name>A0A167ZXL4_9HYPO</name>
<keyword evidence="5" id="KW-0539">Nucleus</keyword>
<organism evidence="8 9">
    <name type="scientific">Niveomyces insectorum RCEF 264</name>
    <dbReference type="NCBI Taxonomy" id="1081102"/>
    <lineage>
        <taxon>Eukaryota</taxon>
        <taxon>Fungi</taxon>
        <taxon>Dikarya</taxon>
        <taxon>Ascomycota</taxon>
        <taxon>Pezizomycotina</taxon>
        <taxon>Sordariomycetes</taxon>
        <taxon>Hypocreomycetidae</taxon>
        <taxon>Hypocreales</taxon>
        <taxon>Cordycipitaceae</taxon>
        <taxon>Niveomyces</taxon>
    </lineage>
</organism>
<evidence type="ECO:0000256" key="1">
    <source>
        <dbReference type="ARBA" id="ARBA00004123"/>
    </source>
</evidence>
<proteinExistence type="predicted"/>
<dbReference type="PANTHER" id="PTHR47338">
    <property type="entry name" value="ZN(II)2CYS6 TRANSCRIPTION FACTOR (EUROFUNG)-RELATED"/>
    <property type="match status" value="1"/>
</dbReference>
<dbReference type="Pfam" id="PF00172">
    <property type="entry name" value="Zn_clus"/>
    <property type="match status" value="1"/>
</dbReference>
<dbReference type="GO" id="GO:0006351">
    <property type="term" value="P:DNA-templated transcription"/>
    <property type="evidence" value="ECO:0007669"/>
    <property type="project" value="InterPro"/>
</dbReference>
<evidence type="ECO:0000256" key="5">
    <source>
        <dbReference type="ARBA" id="ARBA00023242"/>
    </source>
</evidence>
<feature type="compositionally biased region" description="Gly residues" evidence="6">
    <location>
        <begin position="118"/>
        <end position="130"/>
    </location>
</feature>
<dbReference type="GO" id="GO:0008270">
    <property type="term" value="F:zinc ion binding"/>
    <property type="evidence" value="ECO:0007669"/>
    <property type="project" value="InterPro"/>
</dbReference>
<dbReference type="InterPro" id="IPR036864">
    <property type="entry name" value="Zn2-C6_fun-type_DNA-bd_sf"/>
</dbReference>
<evidence type="ECO:0000256" key="4">
    <source>
        <dbReference type="ARBA" id="ARBA00023163"/>
    </source>
</evidence>
<dbReference type="GO" id="GO:0003677">
    <property type="term" value="F:DNA binding"/>
    <property type="evidence" value="ECO:0007669"/>
    <property type="project" value="InterPro"/>
</dbReference>
<keyword evidence="2" id="KW-0479">Metal-binding</keyword>
<dbReference type="Pfam" id="PF04082">
    <property type="entry name" value="Fungal_trans"/>
    <property type="match status" value="1"/>
</dbReference>
<evidence type="ECO:0000256" key="6">
    <source>
        <dbReference type="SAM" id="MobiDB-lite"/>
    </source>
</evidence>
<feature type="compositionally biased region" description="Pro residues" evidence="6">
    <location>
        <begin position="135"/>
        <end position="150"/>
    </location>
</feature>
<dbReference type="InterPro" id="IPR050815">
    <property type="entry name" value="TF_fung"/>
</dbReference>
<evidence type="ECO:0000313" key="9">
    <source>
        <dbReference type="Proteomes" id="UP000076874"/>
    </source>
</evidence>
<feature type="domain" description="Zn(2)-C6 fungal-type" evidence="7">
    <location>
        <begin position="31"/>
        <end position="61"/>
    </location>
</feature>
<dbReference type="AlphaFoldDB" id="A0A167ZXL4"/>
<dbReference type="Proteomes" id="UP000076874">
    <property type="component" value="Unassembled WGS sequence"/>
</dbReference>
<accession>A0A167ZXL4</accession>
<dbReference type="PROSITE" id="PS50048">
    <property type="entry name" value="ZN2_CY6_FUNGAL_2"/>
    <property type="match status" value="1"/>
</dbReference>
<reference evidence="8 9" key="1">
    <citation type="journal article" date="2016" name="Genome Biol. Evol.">
        <title>Divergent and convergent evolution of fungal pathogenicity.</title>
        <authorList>
            <person name="Shang Y."/>
            <person name="Xiao G."/>
            <person name="Zheng P."/>
            <person name="Cen K."/>
            <person name="Zhan S."/>
            <person name="Wang C."/>
        </authorList>
    </citation>
    <scope>NUCLEOTIDE SEQUENCE [LARGE SCALE GENOMIC DNA]</scope>
    <source>
        <strain evidence="8 9">RCEF 264</strain>
    </source>
</reference>
<dbReference type="SUPFAM" id="SSF57701">
    <property type="entry name" value="Zn2/Cys6 DNA-binding domain"/>
    <property type="match status" value="1"/>
</dbReference>
<feature type="region of interest" description="Disordered" evidence="6">
    <location>
        <begin position="106"/>
        <end position="155"/>
    </location>
</feature>
<evidence type="ECO:0000256" key="3">
    <source>
        <dbReference type="ARBA" id="ARBA00023015"/>
    </source>
</evidence>
<dbReference type="InterPro" id="IPR001138">
    <property type="entry name" value="Zn2Cys6_DnaBD"/>
</dbReference>
<comment type="subcellular location">
    <subcellularLocation>
        <location evidence="1">Nucleus</location>
    </subcellularLocation>
</comment>
<keyword evidence="3" id="KW-0805">Transcription regulation</keyword>
<gene>
    <name evidence="8" type="ORF">SPI_00209</name>
</gene>
<evidence type="ECO:0000256" key="2">
    <source>
        <dbReference type="ARBA" id="ARBA00022723"/>
    </source>
</evidence>
<dbReference type="GO" id="GO:0000981">
    <property type="term" value="F:DNA-binding transcription factor activity, RNA polymerase II-specific"/>
    <property type="evidence" value="ECO:0007669"/>
    <property type="project" value="InterPro"/>
</dbReference>
<dbReference type="Gene3D" id="4.10.240.10">
    <property type="entry name" value="Zn(2)-C6 fungal-type DNA-binding domain"/>
    <property type="match status" value="1"/>
</dbReference>
<dbReference type="PROSITE" id="PS00463">
    <property type="entry name" value="ZN2_CY6_FUNGAL_1"/>
    <property type="match status" value="1"/>
</dbReference>
<dbReference type="SMART" id="SM00066">
    <property type="entry name" value="GAL4"/>
    <property type="match status" value="1"/>
</dbReference>
<keyword evidence="9" id="KW-1185">Reference proteome</keyword>
<comment type="caution">
    <text evidence="8">The sequence shown here is derived from an EMBL/GenBank/DDBJ whole genome shotgun (WGS) entry which is preliminary data.</text>
</comment>
<dbReference type="CDD" id="cd00067">
    <property type="entry name" value="GAL4"/>
    <property type="match status" value="1"/>
</dbReference>
<dbReference type="SMART" id="SM00906">
    <property type="entry name" value="Fungal_trans"/>
    <property type="match status" value="1"/>
</dbReference>
<dbReference type="InterPro" id="IPR007219">
    <property type="entry name" value="XnlR_reg_dom"/>
</dbReference>
<evidence type="ECO:0000313" key="8">
    <source>
        <dbReference type="EMBL" id="OAA68014.1"/>
    </source>
</evidence>
<dbReference type="GO" id="GO:0005634">
    <property type="term" value="C:nucleus"/>
    <property type="evidence" value="ECO:0007669"/>
    <property type="project" value="UniProtKB-SubCell"/>
</dbReference>
<keyword evidence="4" id="KW-0804">Transcription</keyword>
<dbReference type="OrthoDB" id="4456959at2759"/>
<dbReference type="EMBL" id="AZHD01000001">
    <property type="protein sequence ID" value="OAA68014.1"/>
    <property type="molecule type" value="Genomic_DNA"/>
</dbReference>
<dbReference type="CDD" id="cd12148">
    <property type="entry name" value="fungal_TF_MHR"/>
    <property type="match status" value="1"/>
</dbReference>
<protein>
    <submittedName>
        <fullName evidence="8">Transcription factor</fullName>
    </submittedName>
</protein>
<feature type="region of interest" description="Disordered" evidence="6">
    <location>
        <begin position="317"/>
        <end position="336"/>
    </location>
</feature>